<dbReference type="Proteomes" id="UP000605361">
    <property type="component" value="Unassembled WGS sequence"/>
</dbReference>
<comment type="caution">
    <text evidence="2">The sequence shown here is derived from an EMBL/GenBank/DDBJ whole genome shotgun (WGS) entry which is preliminary data.</text>
</comment>
<sequence>MRPYAGRRLTVGASPKGPYSQVYRLVAERPERLNLRMLMALPDILDCTTEDLIEPVQSTDGPDG</sequence>
<reference evidence="2" key="1">
    <citation type="submission" date="2020-11" db="EMBL/GenBank/DDBJ databases">
        <title>Whole-genome analyses of Nonomuraea sp. K274.</title>
        <authorList>
            <person name="Veyisoglu A."/>
        </authorList>
    </citation>
    <scope>NUCLEOTIDE SEQUENCE</scope>
    <source>
        <strain evidence="2">K274</strain>
    </source>
</reference>
<protein>
    <submittedName>
        <fullName evidence="2">Helix-turn-helix transcriptional regulator</fullName>
    </submittedName>
</protein>
<dbReference type="EMBL" id="JADOGI010000203">
    <property type="protein sequence ID" value="MBF8192302.1"/>
    <property type="molecule type" value="Genomic_DNA"/>
</dbReference>
<evidence type="ECO:0000313" key="3">
    <source>
        <dbReference type="Proteomes" id="UP000605361"/>
    </source>
</evidence>
<organism evidence="2 3">
    <name type="scientific">Nonomuraea cypriaca</name>
    <dbReference type="NCBI Taxonomy" id="1187855"/>
    <lineage>
        <taxon>Bacteria</taxon>
        <taxon>Bacillati</taxon>
        <taxon>Actinomycetota</taxon>
        <taxon>Actinomycetes</taxon>
        <taxon>Streptosporangiales</taxon>
        <taxon>Streptosporangiaceae</taxon>
        <taxon>Nonomuraea</taxon>
    </lineage>
</organism>
<dbReference type="RefSeq" id="WP_195901209.1">
    <property type="nucleotide sequence ID" value="NZ_JADOGI010000203.1"/>
</dbReference>
<dbReference type="InterPro" id="IPR001387">
    <property type="entry name" value="Cro/C1-type_HTH"/>
</dbReference>
<evidence type="ECO:0000259" key="1">
    <source>
        <dbReference type="Pfam" id="PF13443"/>
    </source>
</evidence>
<dbReference type="AlphaFoldDB" id="A0A931ANU7"/>
<name>A0A931ANU7_9ACTN</name>
<proteinExistence type="predicted"/>
<feature type="domain" description="HTH cro/C1-type" evidence="1">
    <location>
        <begin position="19"/>
        <end position="57"/>
    </location>
</feature>
<accession>A0A931ANU7</accession>
<evidence type="ECO:0000313" key="2">
    <source>
        <dbReference type="EMBL" id="MBF8192302.1"/>
    </source>
</evidence>
<dbReference type="Pfam" id="PF13443">
    <property type="entry name" value="HTH_26"/>
    <property type="match status" value="1"/>
</dbReference>
<gene>
    <name evidence="2" type="ORF">ITP53_42795</name>
</gene>
<keyword evidence="3" id="KW-1185">Reference proteome</keyword>